<accession>A0A6Z7KQY4</accession>
<evidence type="ECO:0000313" key="2">
    <source>
        <dbReference type="Proteomes" id="UP000522199"/>
    </source>
</evidence>
<protein>
    <recommendedName>
        <fullName evidence="3">Peptidoglycan-binding protein</fullName>
    </recommendedName>
</protein>
<dbReference type="EMBL" id="AABEKY010000001">
    <property type="protein sequence ID" value="EAG9385873.1"/>
    <property type="molecule type" value="Genomic_DNA"/>
</dbReference>
<evidence type="ECO:0008006" key="3">
    <source>
        <dbReference type="Google" id="ProtNLM"/>
    </source>
</evidence>
<name>A0A6Z7KQY4_LISMN</name>
<reference evidence="1 2" key="1">
    <citation type="submission" date="2019-04" db="EMBL/GenBank/DDBJ databases">
        <authorList>
            <consortium name="GenomeTrakr network: Whole genome sequencing for foodborne pathogen traceback"/>
        </authorList>
    </citation>
    <scope>NUCLEOTIDE SEQUENCE [LARGE SCALE GENOMIC DNA]</scope>
    <source>
        <strain evidence="1 2">CFSAN072474</strain>
    </source>
</reference>
<organism evidence="1 2">
    <name type="scientific">Listeria monocytogenes</name>
    <dbReference type="NCBI Taxonomy" id="1639"/>
    <lineage>
        <taxon>Bacteria</taxon>
        <taxon>Bacillati</taxon>
        <taxon>Bacillota</taxon>
        <taxon>Bacilli</taxon>
        <taxon>Bacillales</taxon>
        <taxon>Listeriaceae</taxon>
        <taxon>Listeria</taxon>
    </lineage>
</organism>
<sequence length="231" mass="24489">MKKQRVDYKRRLDQKRAQKAKLIAALITTTTMMVAPVTVNYDSFNHQFALSGIQADAATIDLLGNSNLNTQYSNGKLVITLSGNQLVSASAVSTYYPYFELPSELSSILSNPNIRANTKIDYKIAYLGIGGIGLFNQGTVNGSNSSNFFIDSSRNAVGAKVNHLLGVGVGSISTFTLTIDLLALGVTALPSANDGKLDFAARTGDGLLDVDLLNSNAARGFITTDVGDADA</sequence>
<dbReference type="AlphaFoldDB" id="A0A6Z7KQY4"/>
<gene>
    <name evidence="1" type="ORF">CW845_00005</name>
</gene>
<feature type="non-terminal residue" evidence="1">
    <location>
        <position position="231"/>
    </location>
</feature>
<dbReference type="Proteomes" id="UP000522199">
    <property type="component" value="Unassembled WGS sequence"/>
</dbReference>
<comment type="caution">
    <text evidence="1">The sequence shown here is derived from an EMBL/GenBank/DDBJ whole genome shotgun (WGS) entry which is preliminary data.</text>
</comment>
<dbReference type="NCBIfam" id="NF046114">
    <property type="entry name" value="DA_rpt_lmo1799"/>
    <property type="match status" value="1"/>
</dbReference>
<proteinExistence type="predicted"/>
<evidence type="ECO:0000313" key="1">
    <source>
        <dbReference type="EMBL" id="EAG9385873.1"/>
    </source>
</evidence>